<evidence type="ECO:0000313" key="1">
    <source>
        <dbReference type="EMBL" id="MCS3918333.1"/>
    </source>
</evidence>
<dbReference type="Proteomes" id="UP001204798">
    <property type="component" value="Unassembled WGS sequence"/>
</dbReference>
<reference evidence="1 2" key="1">
    <citation type="submission" date="2022-08" db="EMBL/GenBank/DDBJ databases">
        <title>Bacterial and archaeal communities from various locations to study Microbial Dark Matter (Phase II).</title>
        <authorList>
            <person name="Stepanauskas R."/>
        </authorList>
    </citation>
    <scope>NUCLEOTIDE SEQUENCE [LARGE SCALE GENOMIC DNA]</scope>
    <source>
        <strain evidence="1 2">PD1</strain>
    </source>
</reference>
<dbReference type="PROSITE" id="PS51257">
    <property type="entry name" value="PROKAR_LIPOPROTEIN"/>
    <property type="match status" value="1"/>
</dbReference>
<comment type="caution">
    <text evidence="1">The sequence shown here is derived from an EMBL/GenBank/DDBJ whole genome shotgun (WGS) entry which is preliminary data.</text>
</comment>
<dbReference type="EMBL" id="JANUCP010000001">
    <property type="protein sequence ID" value="MCS3918333.1"/>
    <property type="molecule type" value="Genomic_DNA"/>
</dbReference>
<dbReference type="RefSeq" id="WP_259094022.1">
    <property type="nucleotide sequence ID" value="NZ_CP130454.1"/>
</dbReference>
<evidence type="ECO:0000313" key="2">
    <source>
        <dbReference type="Proteomes" id="UP001204798"/>
    </source>
</evidence>
<name>A0ABT2EK52_9BACT</name>
<sequence>MKRLLALGTVVVLLGLLLLGCSGGSINSLLPAIKADQGATATGLQGEKAKRGVVIGGTPVVPDDEG</sequence>
<protein>
    <submittedName>
        <fullName evidence="1">Uncharacterized protein</fullName>
    </submittedName>
</protein>
<accession>A0ABT2EK52</accession>
<gene>
    <name evidence="1" type="ORF">M2350_000730</name>
</gene>
<proteinExistence type="predicted"/>
<organism evidence="1 2">
    <name type="scientific">Candidatus Fervidibacter sacchari</name>
    <dbReference type="NCBI Taxonomy" id="1448929"/>
    <lineage>
        <taxon>Bacteria</taxon>
        <taxon>Candidatus Fervidibacterota</taxon>
        <taxon>Candidatus Fervidibacter</taxon>
    </lineage>
</organism>
<keyword evidence="2" id="KW-1185">Reference proteome</keyword>